<keyword evidence="5 10" id="KW-0472">Membrane</keyword>
<organism evidence="13 14">
    <name type="scientific">Somion occarium</name>
    <dbReference type="NCBI Taxonomy" id="3059160"/>
    <lineage>
        <taxon>Eukaryota</taxon>
        <taxon>Fungi</taxon>
        <taxon>Dikarya</taxon>
        <taxon>Basidiomycota</taxon>
        <taxon>Agaricomycotina</taxon>
        <taxon>Agaricomycetes</taxon>
        <taxon>Polyporales</taxon>
        <taxon>Cerrenaceae</taxon>
        <taxon>Somion</taxon>
    </lineage>
</organism>
<protein>
    <recommendedName>
        <fullName evidence="10">Palmitoyltransferase</fullName>
        <ecNumber evidence="10">2.3.1.225</ecNumber>
    </recommendedName>
</protein>
<keyword evidence="7" id="KW-0449">Lipoprotein</keyword>
<evidence type="ECO:0000259" key="12">
    <source>
        <dbReference type="Pfam" id="PF01529"/>
    </source>
</evidence>
<evidence type="ECO:0000256" key="3">
    <source>
        <dbReference type="ARBA" id="ARBA00022692"/>
    </source>
</evidence>
<evidence type="ECO:0000256" key="1">
    <source>
        <dbReference type="ARBA" id="ARBA00004141"/>
    </source>
</evidence>
<evidence type="ECO:0000256" key="9">
    <source>
        <dbReference type="ARBA" id="ARBA00048048"/>
    </source>
</evidence>
<feature type="transmembrane region" description="Helical" evidence="10">
    <location>
        <begin position="77"/>
        <end position="100"/>
    </location>
</feature>
<name>A0ABP1DYV4_9APHY</name>
<feature type="transmembrane region" description="Helical" evidence="10">
    <location>
        <begin position="185"/>
        <end position="211"/>
    </location>
</feature>
<proteinExistence type="inferred from homology"/>
<feature type="region of interest" description="Disordered" evidence="11">
    <location>
        <begin position="1"/>
        <end position="34"/>
    </location>
</feature>
<dbReference type="EC" id="2.3.1.225" evidence="10"/>
<keyword evidence="2 10" id="KW-0808">Transferase</keyword>
<reference evidence="14" key="1">
    <citation type="submission" date="2024-04" db="EMBL/GenBank/DDBJ databases">
        <authorList>
            <person name="Shaw F."/>
            <person name="Minotto A."/>
        </authorList>
    </citation>
    <scope>NUCLEOTIDE SEQUENCE [LARGE SCALE GENOMIC DNA]</scope>
</reference>
<accession>A0ABP1DYV4</accession>
<feature type="domain" description="Palmitoyltransferase DHHC" evidence="12">
    <location>
        <begin position="137"/>
        <end position="260"/>
    </location>
</feature>
<keyword evidence="8 10" id="KW-0012">Acyltransferase</keyword>
<feature type="transmembrane region" description="Helical" evidence="10">
    <location>
        <begin position="223"/>
        <end position="245"/>
    </location>
</feature>
<evidence type="ECO:0000256" key="10">
    <source>
        <dbReference type="RuleBase" id="RU079119"/>
    </source>
</evidence>
<evidence type="ECO:0000256" key="7">
    <source>
        <dbReference type="ARBA" id="ARBA00023288"/>
    </source>
</evidence>
<sequence length="370" mass="42231">MSGQRPLLNLGPISPTPPPSYAAAHDDEEDEKDAPPKRWYHYLPLCATVIMLLAPHPSMLYVLVNYHLRILHAPHRFLLHLCITYALTFLAFSSLIAILIRDPGPVNVEKREQSAQSEDMNVLQALLTSDDEDIHTPGKWCRKCWAPKPERAHHCSHCRRCILKMDHHCAWLGYKCLGHRTYTSFLHFLLCITLLALYISVLCSSVVYFAFTNPLSIDETTPVHAMMLAFAGFMILIVIGPFVAYHAYLVSTNQTTLEHLSPFLLLRQLPKLPEAPAGQHRLSDPPLEHELSYSQRRLIREAHGHIRQYDIGWKKNWAQVLGWDRPYGWIYRIVIGGVGKGDGRNFPRNPRADDMLARLAADLVDLDKDR</sequence>
<keyword evidence="14" id="KW-1185">Reference proteome</keyword>
<dbReference type="PANTHER" id="PTHR12246">
    <property type="entry name" value="PALMITOYLTRANSFERASE ZDHHC16"/>
    <property type="match status" value="1"/>
</dbReference>
<dbReference type="PROSITE" id="PS50216">
    <property type="entry name" value="DHHC"/>
    <property type="match status" value="1"/>
</dbReference>
<comment type="domain">
    <text evidence="10">The DHHC domain is required for palmitoyltransferase activity.</text>
</comment>
<comment type="subcellular location">
    <subcellularLocation>
        <location evidence="1">Membrane</location>
        <topology evidence="1">Multi-pass membrane protein</topology>
    </subcellularLocation>
</comment>
<dbReference type="Pfam" id="PF01529">
    <property type="entry name" value="DHHC"/>
    <property type="match status" value="1"/>
</dbReference>
<evidence type="ECO:0000256" key="2">
    <source>
        <dbReference type="ARBA" id="ARBA00022679"/>
    </source>
</evidence>
<keyword evidence="4 10" id="KW-1133">Transmembrane helix</keyword>
<keyword evidence="3 10" id="KW-0812">Transmembrane</keyword>
<dbReference type="EMBL" id="OZ037950">
    <property type="protein sequence ID" value="CAL1712952.1"/>
    <property type="molecule type" value="Genomic_DNA"/>
</dbReference>
<feature type="transmembrane region" description="Helical" evidence="10">
    <location>
        <begin position="39"/>
        <end position="57"/>
    </location>
</feature>
<evidence type="ECO:0000313" key="14">
    <source>
        <dbReference type="Proteomes" id="UP001497453"/>
    </source>
</evidence>
<evidence type="ECO:0000256" key="6">
    <source>
        <dbReference type="ARBA" id="ARBA00023139"/>
    </source>
</evidence>
<evidence type="ECO:0000256" key="4">
    <source>
        <dbReference type="ARBA" id="ARBA00022989"/>
    </source>
</evidence>
<evidence type="ECO:0000256" key="8">
    <source>
        <dbReference type="ARBA" id="ARBA00023315"/>
    </source>
</evidence>
<dbReference type="Proteomes" id="UP001497453">
    <property type="component" value="Chromosome 7"/>
</dbReference>
<comment type="similarity">
    <text evidence="10">Belongs to the DHHC palmitoyltransferase family.</text>
</comment>
<dbReference type="InterPro" id="IPR001594">
    <property type="entry name" value="Palmitoyltrfase_DHHC"/>
</dbReference>
<keyword evidence="6" id="KW-0564">Palmitate</keyword>
<evidence type="ECO:0000313" key="13">
    <source>
        <dbReference type="EMBL" id="CAL1712952.1"/>
    </source>
</evidence>
<dbReference type="InterPro" id="IPR039859">
    <property type="entry name" value="PFA4/ZDH16/20/ERF2-like"/>
</dbReference>
<evidence type="ECO:0000256" key="5">
    <source>
        <dbReference type="ARBA" id="ARBA00023136"/>
    </source>
</evidence>
<comment type="catalytic activity">
    <reaction evidence="9 10">
        <text>L-cysteinyl-[protein] + hexadecanoyl-CoA = S-hexadecanoyl-L-cysteinyl-[protein] + CoA</text>
        <dbReference type="Rhea" id="RHEA:36683"/>
        <dbReference type="Rhea" id="RHEA-COMP:10131"/>
        <dbReference type="Rhea" id="RHEA-COMP:11032"/>
        <dbReference type="ChEBI" id="CHEBI:29950"/>
        <dbReference type="ChEBI" id="CHEBI:57287"/>
        <dbReference type="ChEBI" id="CHEBI:57379"/>
        <dbReference type="ChEBI" id="CHEBI:74151"/>
        <dbReference type="EC" id="2.3.1.225"/>
    </reaction>
</comment>
<gene>
    <name evidence="13" type="ORF">GFSPODELE1_LOCUS9085</name>
</gene>
<evidence type="ECO:0000256" key="11">
    <source>
        <dbReference type="SAM" id="MobiDB-lite"/>
    </source>
</evidence>